<dbReference type="Pfam" id="PF00534">
    <property type="entry name" value="Glycos_transf_1"/>
    <property type="match status" value="1"/>
</dbReference>
<dbReference type="AlphaFoldDB" id="A0A9D7AL97"/>
<comment type="caution">
    <text evidence="4">The sequence shown here is derived from an EMBL/GenBank/DDBJ whole genome shotgun (WGS) entry which is preliminary data.</text>
</comment>
<dbReference type="PANTHER" id="PTHR45947">
    <property type="entry name" value="SULFOQUINOVOSYL TRANSFERASE SQD2"/>
    <property type="match status" value="1"/>
</dbReference>
<keyword evidence="6" id="KW-1185">Reference proteome</keyword>
<dbReference type="InterPro" id="IPR050194">
    <property type="entry name" value="Glycosyltransferase_grp1"/>
</dbReference>
<protein>
    <submittedName>
        <fullName evidence="4">Glycosyltransferase</fullName>
    </submittedName>
</protein>
<gene>
    <name evidence="4" type="ORF">I2492_16440</name>
    <name evidence="3" type="ORF">I2493_15560</name>
</gene>
<evidence type="ECO:0000313" key="3">
    <source>
        <dbReference type="EMBL" id="MBK5074422.1"/>
    </source>
</evidence>
<organism evidence="4 5">
    <name type="scientific">Limnobaculum xujianqingii</name>
    <dbReference type="NCBI Taxonomy" id="2738837"/>
    <lineage>
        <taxon>Bacteria</taxon>
        <taxon>Pseudomonadati</taxon>
        <taxon>Pseudomonadota</taxon>
        <taxon>Gammaproteobacteria</taxon>
        <taxon>Enterobacterales</taxon>
        <taxon>Budviciaceae</taxon>
        <taxon>Limnobaculum</taxon>
    </lineage>
</organism>
<evidence type="ECO:0000259" key="1">
    <source>
        <dbReference type="Pfam" id="PF00534"/>
    </source>
</evidence>
<name>A0A9D7AL97_9GAMM</name>
<evidence type="ECO:0000313" key="5">
    <source>
        <dbReference type="Proteomes" id="UP000807542"/>
    </source>
</evidence>
<dbReference type="InterPro" id="IPR028098">
    <property type="entry name" value="Glyco_trans_4-like_N"/>
</dbReference>
<dbReference type="Pfam" id="PF13439">
    <property type="entry name" value="Glyco_transf_4"/>
    <property type="match status" value="1"/>
</dbReference>
<proteinExistence type="predicted"/>
<dbReference type="Proteomes" id="UP001296969">
    <property type="component" value="Unassembled WGS sequence"/>
</dbReference>
<dbReference type="PANTHER" id="PTHR45947:SF13">
    <property type="entry name" value="TRANSFERASE"/>
    <property type="match status" value="1"/>
</dbReference>
<dbReference type="RefSeq" id="WP_228398979.1">
    <property type="nucleotide sequence ID" value="NZ_JADRCP010000005.1"/>
</dbReference>
<dbReference type="Gene3D" id="3.40.50.2000">
    <property type="entry name" value="Glycogen Phosphorylase B"/>
    <property type="match status" value="2"/>
</dbReference>
<dbReference type="Proteomes" id="UP000807542">
    <property type="component" value="Unassembled WGS sequence"/>
</dbReference>
<accession>A0A9D7AL97</accession>
<sequence>MKILHVVTGFPYDYSGGITNYVRALVDAQIKLGFDVSVLAGIGGNEYDYVYQMKSTKINPFSLKLEVEDTIYEQDVLTLLKKFDLIHFHMVIDFPSNLLLMISKEIKKYVISLHDYFLICPRIFMSDYQNKICHLIDVKKCNNCCGVLDRNDFLRKISNKIGVALPRIINNTPEIRLGKIKKFVENAKLIFPVSNKVCEIYNNIIPSNNYIVNHIGNITSNMPIPSKVKQDGKVIVGLLGTLSYIKGAEVLVNILSLLKKDNINNLEFHFYGRADKKWLDKLVSLGLIYKGTYTQNDLINVVSSIDIGFVSPIWEDNAPQVVMEFLNLGTPVIGSRRGGITDFIEHMVNGYLFEPTDSFEFNEMIAWLKNITLDDVSKLADGIHKLKTPEQHAREIVQYYGTIKD</sequence>
<feature type="domain" description="Glycosyl transferase family 1" evidence="1">
    <location>
        <begin position="227"/>
        <end position="370"/>
    </location>
</feature>
<evidence type="ECO:0000259" key="2">
    <source>
        <dbReference type="Pfam" id="PF13439"/>
    </source>
</evidence>
<dbReference type="SUPFAM" id="SSF53756">
    <property type="entry name" value="UDP-Glycosyltransferase/glycogen phosphorylase"/>
    <property type="match status" value="1"/>
</dbReference>
<reference evidence="4 6" key="1">
    <citation type="submission" date="2020-11" db="EMBL/GenBank/DDBJ databases">
        <title>Insectihabitans protaetiae gen. nov. sp. nov. and Insectihabitans allomyrinae sp. nov., isolated from larvae of Protaetia brevitarsis seulensis and Allomyrina dichotoma, respectively.</title>
        <authorList>
            <person name="Lee S.D."/>
            <person name="Byeon Y.-S."/>
            <person name="Kim S.-M."/>
            <person name="Yang H.L."/>
            <person name="Kim I.S."/>
        </authorList>
    </citation>
    <scope>NUCLEOTIDE SEQUENCE</scope>
    <source>
        <strain evidence="4">CWB-B4</strain>
        <strain evidence="3 6">CWB-B43</strain>
    </source>
</reference>
<dbReference type="InterPro" id="IPR001296">
    <property type="entry name" value="Glyco_trans_1"/>
</dbReference>
<dbReference type="EMBL" id="JADRCP010000005">
    <property type="protein sequence ID" value="MBK5177912.1"/>
    <property type="molecule type" value="Genomic_DNA"/>
</dbReference>
<feature type="domain" description="Glycosyltransferase subfamily 4-like N-terminal" evidence="2">
    <location>
        <begin position="16"/>
        <end position="118"/>
    </location>
</feature>
<evidence type="ECO:0000313" key="6">
    <source>
        <dbReference type="Proteomes" id="UP001296969"/>
    </source>
</evidence>
<dbReference type="GO" id="GO:0016757">
    <property type="term" value="F:glycosyltransferase activity"/>
    <property type="evidence" value="ECO:0007669"/>
    <property type="project" value="InterPro"/>
</dbReference>
<dbReference type="EMBL" id="JADRCQ010000005">
    <property type="protein sequence ID" value="MBK5074422.1"/>
    <property type="molecule type" value="Genomic_DNA"/>
</dbReference>
<evidence type="ECO:0000313" key="4">
    <source>
        <dbReference type="EMBL" id="MBK5177912.1"/>
    </source>
</evidence>